<proteinExistence type="inferred from homology"/>
<dbReference type="Proteomes" id="UP000002430">
    <property type="component" value="Chromosome"/>
</dbReference>
<dbReference type="Gene3D" id="2.40.50.100">
    <property type="match status" value="1"/>
</dbReference>
<dbReference type="InterPro" id="IPR058624">
    <property type="entry name" value="MdtA-like_HH"/>
</dbReference>
<comment type="subcellular location">
    <subcellularLocation>
        <location evidence="1">Cell envelope</location>
    </subcellularLocation>
</comment>
<sequence length="393" mass="42771">MFLFIGVPMHGLFLLKGLIILWGIGAGLISCSSNEQASMPAPLVEVMTIESKDTPIVLTFVGQTEGSRSVEVRAQVSGILMNRAYEEGQYVEKGQLLFEIEPDTYKANLEQAQSMMEQAKAKFVQAQQERDRILPLYKKNAVSQKDRDSAVASYNAAKADLDAAKAEVTEAKIKLGYAYVKSPVSGYASKENKTIGNLITAGSSSDSLLTVVNQVNPIYANFSIPSPQYMHIKMLKSENLLTIDNPTATMTLADGSIYKETGKVTFIDKQVNPSTSVVAARAEFINPDAHVLPGQFVRVNVQGVILVNAILIPQKALIQTQKGTVVAVVNKENKVEMRPVRIGQNYGENFFVYSGLSNGDRVIVEGNNKAIPGQPVRLKESIQPAMNEAGGKK</sequence>
<dbReference type="InterPro" id="IPR058626">
    <property type="entry name" value="MdtA-like_b-barrel"/>
</dbReference>
<evidence type="ECO:0000313" key="7">
    <source>
        <dbReference type="EMBL" id="CAJ55047.1"/>
    </source>
</evidence>
<keyword evidence="8" id="KW-1185">Reference proteome</keyword>
<evidence type="ECO:0000259" key="3">
    <source>
        <dbReference type="Pfam" id="PF25876"/>
    </source>
</evidence>
<evidence type="ECO:0000256" key="1">
    <source>
        <dbReference type="ARBA" id="ARBA00004196"/>
    </source>
</evidence>
<dbReference type="Pfam" id="PF25917">
    <property type="entry name" value="BSH_RND"/>
    <property type="match status" value="1"/>
</dbReference>
<dbReference type="NCBIfam" id="TIGR01730">
    <property type="entry name" value="RND_mfp"/>
    <property type="match status" value="1"/>
</dbReference>
<evidence type="ECO:0000259" key="4">
    <source>
        <dbReference type="Pfam" id="PF25917"/>
    </source>
</evidence>
<gene>
    <name evidence="7" type="primary">acrA</name>
    <name evidence="7" type="ordered locus">LI0993</name>
</gene>
<dbReference type="SUPFAM" id="SSF111369">
    <property type="entry name" value="HlyD-like secretion proteins"/>
    <property type="match status" value="1"/>
</dbReference>
<name>Q1MPN0_LAWIP</name>
<feature type="domain" description="Multidrug resistance protein MdtA-like C-terminal permuted SH3" evidence="6">
    <location>
        <begin position="308"/>
        <end position="367"/>
    </location>
</feature>
<evidence type="ECO:0000259" key="5">
    <source>
        <dbReference type="Pfam" id="PF25944"/>
    </source>
</evidence>
<dbReference type="KEGG" id="lip:LI0993"/>
<dbReference type="GO" id="GO:0022857">
    <property type="term" value="F:transmembrane transporter activity"/>
    <property type="evidence" value="ECO:0007669"/>
    <property type="project" value="InterPro"/>
</dbReference>
<comment type="similarity">
    <text evidence="2">Belongs to the membrane fusion protein (MFP) (TC 8.A.1) family.</text>
</comment>
<protein>
    <submittedName>
        <fullName evidence="7">Probable multidrug efflux membrane permease</fullName>
    </submittedName>
</protein>
<dbReference type="GO" id="GO:0005886">
    <property type="term" value="C:plasma membrane"/>
    <property type="evidence" value="ECO:0007669"/>
    <property type="project" value="TreeGrafter"/>
</dbReference>
<feature type="domain" description="Multidrug resistance protein MdtA-like alpha-helical hairpin" evidence="3">
    <location>
        <begin position="109"/>
        <end position="178"/>
    </location>
</feature>
<dbReference type="STRING" id="363253.LI0993"/>
<dbReference type="PANTHER" id="PTHR30158">
    <property type="entry name" value="ACRA/E-RELATED COMPONENT OF DRUG EFFLUX TRANSPORTER"/>
    <property type="match status" value="1"/>
</dbReference>
<dbReference type="Gene3D" id="2.40.420.20">
    <property type="match status" value="1"/>
</dbReference>
<dbReference type="GO" id="GO:0046677">
    <property type="term" value="P:response to antibiotic"/>
    <property type="evidence" value="ECO:0007669"/>
    <property type="project" value="TreeGrafter"/>
</dbReference>
<evidence type="ECO:0000313" key="8">
    <source>
        <dbReference type="Proteomes" id="UP000002430"/>
    </source>
</evidence>
<dbReference type="InterPro" id="IPR058627">
    <property type="entry name" value="MdtA-like_C"/>
</dbReference>
<dbReference type="Gene3D" id="1.10.287.470">
    <property type="entry name" value="Helix hairpin bin"/>
    <property type="match status" value="1"/>
</dbReference>
<dbReference type="Pfam" id="PF25944">
    <property type="entry name" value="Beta-barrel_RND"/>
    <property type="match status" value="1"/>
</dbReference>
<dbReference type="InterPro" id="IPR058625">
    <property type="entry name" value="MdtA-like_BSH"/>
</dbReference>
<feature type="domain" description="Multidrug resistance protein MdtA-like beta-barrel" evidence="5">
    <location>
        <begin position="217"/>
        <end position="302"/>
    </location>
</feature>
<accession>Q1MPN0</accession>
<dbReference type="eggNOG" id="COG0845">
    <property type="taxonomic scope" value="Bacteria"/>
</dbReference>
<dbReference type="Pfam" id="PF25876">
    <property type="entry name" value="HH_MFP_RND"/>
    <property type="match status" value="1"/>
</dbReference>
<dbReference type="FunFam" id="2.40.420.20:FF:000001">
    <property type="entry name" value="Efflux RND transporter periplasmic adaptor subunit"/>
    <property type="match status" value="1"/>
</dbReference>
<organism evidence="7 8">
    <name type="scientific">Lawsonia intracellularis (strain PHE/MN1-00)</name>
    <dbReference type="NCBI Taxonomy" id="363253"/>
    <lineage>
        <taxon>Bacteria</taxon>
        <taxon>Pseudomonadati</taxon>
        <taxon>Thermodesulfobacteriota</taxon>
        <taxon>Desulfovibrionia</taxon>
        <taxon>Desulfovibrionales</taxon>
        <taxon>Desulfovibrionaceae</taxon>
        <taxon>Lawsonia</taxon>
    </lineage>
</organism>
<feature type="domain" description="Multidrug resistance protein MdtA-like barrel-sandwich hybrid" evidence="4">
    <location>
        <begin position="68"/>
        <end position="208"/>
    </location>
</feature>
<dbReference type="EMBL" id="AM180252">
    <property type="protein sequence ID" value="CAJ55047.1"/>
    <property type="molecule type" value="Genomic_DNA"/>
</dbReference>
<dbReference type="Gene3D" id="2.40.30.170">
    <property type="match status" value="1"/>
</dbReference>
<dbReference type="Pfam" id="PF25967">
    <property type="entry name" value="RND-MFP_C"/>
    <property type="match status" value="1"/>
</dbReference>
<dbReference type="GO" id="GO:0030313">
    <property type="term" value="C:cell envelope"/>
    <property type="evidence" value="ECO:0007669"/>
    <property type="project" value="UniProtKB-SubCell"/>
</dbReference>
<evidence type="ECO:0000256" key="2">
    <source>
        <dbReference type="ARBA" id="ARBA00009477"/>
    </source>
</evidence>
<reference evidence="7 8" key="1">
    <citation type="submission" date="2005-11" db="EMBL/GenBank/DDBJ databases">
        <title>The complete genome sequence of Lawsonia intracellularis: the causative agent of proliferative enteropathy.</title>
        <authorList>
            <person name="Kaur K."/>
            <person name="Zhang Q."/>
            <person name="Beckler D."/>
            <person name="Munir S."/>
            <person name="Li L."/>
            <person name="Kinsley K."/>
            <person name="Herron L."/>
            <person name="Peterson A."/>
            <person name="May B."/>
            <person name="Singh S."/>
            <person name="Gebhart C."/>
            <person name="Kapur V."/>
        </authorList>
    </citation>
    <scope>NUCLEOTIDE SEQUENCE [LARGE SCALE GENOMIC DNA]</scope>
    <source>
        <strain evidence="7 8">PHE/MN1-00</strain>
    </source>
</reference>
<dbReference type="HOGENOM" id="CLU_018816_2_1_7"/>
<dbReference type="InterPro" id="IPR006143">
    <property type="entry name" value="RND_pump_MFP"/>
</dbReference>
<dbReference type="AlphaFoldDB" id="Q1MPN0"/>
<evidence type="ECO:0000259" key="6">
    <source>
        <dbReference type="Pfam" id="PF25967"/>
    </source>
</evidence>